<proteinExistence type="predicted"/>
<sequence>MEIYLSTLDRKNIFKFPFIESKNVSFNNPLNSETFENSLGKELTLIGEEKLKTISINSFFPHKRYRWLPFLSFLAPECLAFLTKYRKSILKVTVILSETSFSYPCIIKDFTWKKKSNQDIDYSITIEEYVNR</sequence>
<gene>
    <name evidence="1" type="ORF">C4N19_06465</name>
</gene>
<evidence type="ECO:0000313" key="2">
    <source>
        <dbReference type="Proteomes" id="UP000240258"/>
    </source>
</evidence>
<accession>A0ABM6TVZ0</accession>
<name>A0ABM6TVZ0_FUSMR</name>
<keyword evidence="2" id="KW-1185">Reference proteome</keyword>
<organism evidence="1 2">
    <name type="scientific">Fusobacterium mortiferum ATCC 9817</name>
    <dbReference type="NCBI Taxonomy" id="469616"/>
    <lineage>
        <taxon>Bacteria</taxon>
        <taxon>Fusobacteriati</taxon>
        <taxon>Fusobacteriota</taxon>
        <taxon>Fusobacteriia</taxon>
        <taxon>Fusobacteriales</taxon>
        <taxon>Fusobacteriaceae</taxon>
        <taxon>Fusobacterium</taxon>
    </lineage>
</organism>
<evidence type="ECO:0000313" key="1">
    <source>
        <dbReference type="EMBL" id="AVQ18752.1"/>
    </source>
</evidence>
<dbReference type="RefSeq" id="WP_005884217.1">
    <property type="nucleotide sequence ID" value="NZ_CP028102.1"/>
</dbReference>
<dbReference type="EMBL" id="CP028102">
    <property type="protein sequence ID" value="AVQ18752.1"/>
    <property type="molecule type" value="Genomic_DNA"/>
</dbReference>
<reference evidence="2" key="1">
    <citation type="journal article" date="2018" name="MSphere">
        <title>Fusobacterium Genomics Using MinION and Illumina Sequencing Enables Genome Completion and Correction.</title>
        <authorList>
            <person name="Todd S.M."/>
            <person name="Settlage R.E."/>
            <person name="Lahmers K.K."/>
            <person name="Slade D.J."/>
        </authorList>
    </citation>
    <scope>NUCLEOTIDE SEQUENCE [LARGE SCALE GENOMIC DNA]</scope>
    <source>
        <strain evidence="2">ATCC 9817</strain>
    </source>
</reference>
<dbReference type="Proteomes" id="UP000240258">
    <property type="component" value="Chromosome"/>
</dbReference>
<protein>
    <submittedName>
        <fullName evidence="1">Uncharacterized protein</fullName>
    </submittedName>
</protein>
<dbReference type="GeneID" id="62763161"/>